<organism evidence="2">
    <name type="scientific">Graphocephala atropunctata</name>
    <dbReference type="NCBI Taxonomy" id="36148"/>
    <lineage>
        <taxon>Eukaryota</taxon>
        <taxon>Metazoa</taxon>
        <taxon>Ecdysozoa</taxon>
        <taxon>Arthropoda</taxon>
        <taxon>Hexapoda</taxon>
        <taxon>Insecta</taxon>
        <taxon>Pterygota</taxon>
        <taxon>Neoptera</taxon>
        <taxon>Paraneoptera</taxon>
        <taxon>Hemiptera</taxon>
        <taxon>Auchenorrhyncha</taxon>
        <taxon>Membracoidea</taxon>
        <taxon>Cicadellidae</taxon>
        <taxon>Cicadellinae</taxon>
        <taxon>Cicadellini</taxon>
        <taxon>Graphocephala</taxon>
    </lineage>
</organism>
<dbReference type="EMBL" id="GEBQ01014181">
    <property type="protein sequence ID" value="JAT25796.1"/>
    <property type="molecule type" value="Transcribed_RNA"/>
</dbReference>
<feature type="non-terminal residue" evidence="2">
    <location>
        <position position="1"/>
    </location>
</feature>
<reference evidence="2" key="1">
    <citation type="submission" date="2015-11" db="EMBL/GenBank/DDBJ databases">
        <title>De novo transcriptome assembly of four potential Pierce s Disease insect vectors from Arizona vineyards.</title>
        <authorList>
            <person name="Tassone E.E."/>
        </authorList>
    </citation>
    <scope>NUCLEOTIDE SEQUENCE</scope>
</reference>
<protein>
    <submittedName>
        <fullName evidence="2">Uncharacterized protein</fullName>
    </submittedName>
</protein>
<dbReference type="AlphaFoldDB" id="A0A1B6LQ26"/>
<feature type="region of interest" description="Disordered" evidence="1">
    <location>
        <begin position="103"/>
        <end position="125"/>
    </location>
</feature>
<proteinExistence type="predicted"/>
<sequence length="133" mass="14873">SATSVAGRTVNRGVGSAFTVYRPLHSRSVLFSMRRLRNDLDTITGPRGVLHSSVRRADSPTLGVSLMQVLYTTSSRYTQTHLPLTEHLPLETVKRKTVKKFKTDAPGLRKVPEGRSKRRAPPCSYGECRGYTW</sequence>
<accession>A0A1B6LQ26</accession>
<evidence type="ECO:0000313" key="2">
    <source>
        <dbReference type="EMBL" id="JAT25796.1"/>
    </source>
</evidence>
<evidence type="ECO:0000256" key="1">
    <source>
        <dbReference type="SAM" id="MobiDB-lite"/>
    </source>
</evidence>
<gene>
    <name evidence="2" type="ORF">g.31028</name>
</gene>
<name>A0A1B6LQ26_9HEMI</name>